<protein>
    <submittedName>
        <fullName evidence="1">Uncharacterized protein</fullName>
    </submittedName>
</protein>
<keyword evidence="2" id="KW-1185">Reference proteome</keyword>
<name>A0ACC6KYE9_9SPHI</name>
<comment type="caution">
    <text evidence="1">The sequence shown here is derived from an EMBL/GenBank/DDBJ whole genome shotgun (WGS) entry which is preliminary data.</text>
</comment>
<gene>
    <name evidence="1" type="ORF">J2X78_002973</name>
</gene>
<organism evidence="1 2">
    <name type="scientific">Pedobacter africanus</name>
    <dbReference type="NCBI Taxonomy" id="151894"/>
    <lineage>
        <taxon>Bacteria</taxon>
        <taxon>Pseudomonadati</taxon>
        <taxon>Bacteroidota</taxon>
        <taxon>Sphingobacteriia</taxon>
        <taxon>Sphingobacteriales</taxon>
        <taxon>Sphingobacteriaceae</taxon>
        <taxon>Pedobacter</taxon>
    </lineage>
</organism>
<sequence length="771" mass="89187">MNLATSIYQRLKQRISKKFLLIFSLSSLTLGGVVWACADYGFDYEYSSFSPEAFVSKDYTPFFYTEYISYYGGGYGSPYESNTSRYNAAVTDDWYAYFDQILEKPALEYLLFKASAKGIDSVYNNLKGKSNELPKNAPQLKSLQLNKKKVHAFFDYLQLAKSCESFAATDIVYSWEAQPKIEAPSQMEQTLQQHFKATKDKFIKQRVWFQLVRYYHFSERNDSTLSADASKTLKTFDDFKSAFPKNMMYYRALGYVAGWHYKHGNYALSNYLNSLCYDYSHEAKIPSEWSFRPLEEADWQKTLGLARTSAEKVTLWHLLGIHYDPQRAINEIVKLDPKSEKLDLLLSRIINISEYDVNGSYQSNPDTAVKRVLKQNIALVSGIALKYNTAKPYFWNLAAGYLNFMDGNNIEATKFYEKAKKQIPAGNKLLMAQYKILDWTLFVKGLKKIDAATEVKMTEPLNWFSDLNKGKDTIPSLRFARALQESISDIADLYKRQGDLVKSNAFKNYHEFYASNQNIERMKSFLQKPDKTAFEQAMLRYYPYDLNDLYVHQSLVLTYQDKLDEAIAILDKIGNEGGAFPANPFNMRLNDCHDCDHAMKQTKKLRDIDVLRTMQKMKADIKAGKNISGNAYLLANAFYNLTFYGNARSFYQTGIMSADGATAFDIPEVFKPMLLSNKIAEKYYLMAANATQNKELKARYTFMAAKCERNESYNRGYINPEKKDANYWNTDINEVFFGKHFAALKQQYSDTRFYREAIQECGYFRSYDKKY</sequence>
<evidence type="ECO:0000313" key="1">
    <source>
        <dbReference type="EMBL" id="MDR6784408.1"/>
    </source>
</evidence>
<reference evidence="1" key="1">
    <citation type="submission" date="2023-07" db="EMBL/GenBank/DDBJ databases">
        <title>Sorghum-associated microbial communities from plants grown in Nebraska, USA.</title>
        <authorList>
            <person name="Schachtman D."/>
        </authorList>
    </citation>
    <scope>NUCLEOTIDE SEQUENCE</scope>
    <source>
        <strain evidence="1">2697</strain>
    </source>
</reference>
<evidence type="ECO:0000313" key="2">
    <source>
        <dbReference type="Proteomes" id="UP001246858"/>
    </source>
</evidence>
<accession>A0ACC6KYE9</accession>
<proteinExistence type="predicted"/>
<dbReference type="EMBL" id="JAVDTF010000002">
    <property type="protein sequence ID" value="MDR6784408.1"/>
    <property type="molecule type" value="Genomic_DNA"/>
</dbReference>
<dbReference type="Proteomes" id="UP001246858">
    <property type="component" value="Unassembled WGS sequence"/>
</dbReference>